<comment type="caution">
    <text evidence="2">The sequence shown here is derived from an EMBL/GenBank/DDBJ whole genome shotgun (WGS) entry which is preliminary data.</text>
</comment>
<protein>
    <submittedName>
        <fullName evidence="2">Uncharacterized protein</fullName>
    </submittedName>
</protein>
<dbReference type="PANTHER" id="PTHR36385">
    <property type="entry name" value="OS07G0562900 PROTEIN"/>
    <property type="match status" value="1"/>
</dbReference>
<reference evidence="2" key="1">
    <citation type="submission" date="2020-06" db="EMBL/GenBank/DDBJ databases">
        <authorList>
            <person name="Li T."/>
            <person name="Hu X."/>
            <person name="Zhang T."/>
            <person name="Song X."/>
            <person name="Zhang H."/>
            <person name="Dai N."/>
            <person name="Sheng W."/>
            <person name="Hou X."/>
            <person name="Wei L."/>
        </authorList>
    </citation>
    <scope>NUCLEOTIDE SEQUENCE</scope>
    <source>
        <strain evidence="2">G02</strain>
        <tissue evidence="2">Leaf</tissue>
    </source>
</reference>
<feature type="compositionally biased region" description="Basic residues" evidence="1">
    <location>
        <begin position="72"/>
        <end position="82"/>
    </location>
</feature>
<sequence length="88" mass="9716">MAIDVSVADHSIGDESQAMDTYETIASNDFAGESLKKTKEGRPMKRSKNVQKMKAVAKAISQSENSMEKISKSKGKTLRSKFAKNLYN</sequence>
<feature type="region of interest" description="Disordered" evidence="1">
    <location>
        <begin position="59"/>
        <end position="88"/>
    </location>
</feature>
<dbReference type="PANTHER" id="PTHR36385:SF1">
    <property type="entry name" value="OS07G0562900 PROTEIN"/>
    <property type="match status" value="1"/>
</dbReference>
<gene>
    <name evidence="2" type="ORF">Sradi_2681400</name>
</gene>
<organism evidence="2">
    <name type="scientific">Sesamum radiatum</name>
    <name type="common">Black benniseed</name>
    <dbReference type="NCBI Taxonomy" id="300843"/>
    <lineage>
        <taxon>Eukaryota</taxon>
        <taxon>Viridiplantae</taxon>
        <taxon>Streptophyta</taxon>
        <taxon>Embryophyta</taxon>
        <taxon>Tracheophyta</taxon>
        <taxon>Spermatophyta</taxon>
        <taxon>Magnoliopsida</taxon>
        <taxon>eudicotyledons</taxon>
        <taxon>Gunneridae</taxon>
        <taxon>Pentapetalae</taxon>
        <taxon>asterids</taxon>
        <taxon>lamiids</taxon>
        <taxon>Lamiales</taxon>
        <taxon>Pedaliaceae</taxon>
        <taxon>Sesamum</taxon>
    </lineage>
</organism>
<evidence type="ECO:0000256" key="1">
    <source>
        <dbReference type="SAM" id="MobiDB-lite"/>
    </source>
</evidence>
<accession>A0AAW2S655</accession>
<evidence type="ECO:0000313" key="2">
    <source>
        <dbReference type="EMBL" id="KAL0387996.1"/>
    </source>
</evidence>
<dbReference type="EMBL" id="JACGWJ010000011">
    <property type="protein sequence ID" value="KAL0387996.1"/>
    <property type="molecule type" value="Genomic_DNA"/>
</dbReference>
<proteinExistence type="predicted"/>
<reference evidence="2" key="2">
    <citation type="journal article" date="2024" name="Plant">
        <title>Genomic evolution and insights into agronomic trait innovations of Sesamum species.</title>
        <authorList>
            <person name="Miao H."/>
            <person name="Wang L."/>
            <person name="Qu L."/>
            <person name="Liu H."/>
            <person name="Sun Y."/>
            <person name="Le M."/>
            <person name="Wang Q."/>
            <person name="Wei S."/>
            <person name="Zheng Y."/>
            <person name="Lin W."/>
            <person name="Duan Y."/>
            <person name="Cao H."/>
            <person name="Xiong S."/>
            <person name="Wang X."/>
            <person name="Wei L."/>
            <person name="Li C."/>
            <person name="Ma Q."/>
            <person name="Ju M."/>
            <person name="Zhao R."/>
            <person name="Li G."/>
            <person name="Mu C."/>
            <person name="Tian Q."/>
            <person name="Mei H."/>
            <person name="Zhang T."/>
            <person name="Gao T."/>
            <person name="Zhang H."/>
        </authorList>
    </citation>
    <scope>NUCLEOTIDE SEQUENCE</scope>
    <source>
        <strain evidence="2">G02</strain>
    </source>
</reference>
<dbReference type="AlphaFoldDB" id="A0AAW2S655"/>
<name>A0AAW2S655_SESRA</name>